<dbReference type="AlphaFoldDB" id="A0A4P9WPQ6"/>
<dbReference type="Proteomes" id="UP000269721">
    <property type="component" value="Unassembled WGS sequence"/>
</dbReference>
<feature type="compositionally biased region" description="Basic and acidic residues" evidence="1">
    <location>
        <begin position="444"/>
        <end position="477"/>
    </location>
</feature>
<reference evidence="3" key="1">
    <citation type="journal article" date="2018" name="Nat. Microbiol.">
        <title>Leveraging single-cell genomics to expand the fungal tree of life.</title>
        <authorList>
            <person name="Ahrendt S.R."/>
            <person name="Quandt C.A."/>
            <person name="Ciobanu D."/>
            <person name="Clum A."/>
            <person name="Salamov A."/>
            <person name="Andreopoulos B."/>
            <person name="Cheng J.F."/>
            <person name="Woyke T."/>
            <person name="Pelin A."/>
            <person name="Henrissat B."/>
            <person name="Reynolds N.K."/>
            <person name="Benny G.L."/>
            <person name="Smith M.E."/>
            <person name="James T.Y."/>
            <person name="Grigoriev I.V."/>
        </authorList>
    </citation>
    <scope>NUCLEOTIDE SEQUENCE [LARGE SCALE GENOMIC DNA]</scope>
</reference>
<sequence length="477" mass="52983">MTSRPEMVRSTPKLIEMAIIQGIDRPCHYLHFRLIPRPLSEGDLRKQKEVGSRSVTWKSGGPEGPTRTEDPTLRGPFGEVESGRAWDLKTGTTRADPTATASSSLGWPAWRALPCEPSLVTWPPGLEGYCSTGIPNYLSVRPGGLHQQVSRCDERLLICRRNGEEGALCLAGQRRSFSFHSLLLKDFAWWLSWCADAVIETQGKWLAADKEERGHQAAFHPGQMNQQGGVSFGKVVCFVIGNWSCNELLYFLKLSRENDKTFLALGVLHQDLLSSFDLRTPRPETHFALVTVPSSPPPHATSVLAKSRSQKPGPFPTNTPKITVPAVQEAQPQKGKVSLAARAKIAAKVEMEKIAKVSWGLQGAGGGGCGVCLHRRRSARRADTWVISISYSRGDQRAEAKDEPYDEAVLGKLRGGGGERHFSMPNHEKKAQITKRYTQHHEKRHSDIKADIEKRKDSPKVVSRDQQREEHARGDRT</sequence>
<keyword evidence="3" id="KW-1185">Reference proteome</keyword>
<evidence type="ECO:0000313" key="2">
    <source>
        <dbReference type="EMBL" id="RKO94522.1"/>
    </source>
</evidence>
<gene>
    <name evidence="2" type="ORF">BDK51DRAFT_25959</name>
</gene>
<feature type="region of interest" description="Disordered" evidence="1">
    <location>
        <begin position="430"/>
        <end position="477"/>
    </location>
</feature>
<dbReference type="EMBL" id="KZ993875">
    <property type="protein sequence ID" value="RKO94522.1"/>
    <property type="molecule type" value="Genomic_DNA"/>
</dbReference>
<feature type="region of interest" description="Disordered" evidence="1">
    <location>
        <begin position="298"/>
        <end position="319"/>
    </location>
</feature>
<name>A0A4P9WPQ6_9FUNG</name>
<proteinExistence type="predicted"/>
<organism evidence="2 3">
    <name type="scientific">Blyttiomyces helicus</name>
    <dbReference type="NCBI Taxonomy" id="388810"/>
    <lineage>
        <taxon>Eukaryota</taxon>
        <taxon>Fungi</taxon>
        <taxon>Fungi incertae sedis</taxon>
        <taxon>Chytridiomycota</taxon>
        <taxon>Chytridiomycota incertae sedis</taxon>
        <taxon>Chytridiomycetes</taxon>
        <taxon>Chytridiomycetes incertae sedis</taxon>
        <taxon>Blyttiomyces</taxon>
    </lineage>
</organism>
<feature type="region of interest" description="Disordered" evidence="1">
    <location>
        <begin position="45"/>
        <end position="79"/>
    </location>
</feature>
<accession>A0A4P9WPQ6</accession>
<evidence type="ECO:0000313" key="3">
    <source>
        <dbReference type="Proteomes" id="UP000269721"/>
    </source>
</evidence>
<evidence type="ECO:0000256" key="1">
    <source>
        <dbReference type="SAM" id="MobiDB-lite"/>
    </source>
</evidence>
<protein>
    <submittedName>
        <fullName evidence="2">Uncharacterized protein</fullName>
    </submittedName>
</protein>